<proteinExistence type="predicted"/>
<keyword evidence="1" id="KW-0521">NADP</keyword>
<sequence>MDNEIKTVILVGASGNAGRTILTTFLSTSPFTLSILTRPSSTSTFPPNVRIVKTPWSHSLEAPLSAQKKLIDAAIAASVKRFIPSEFGSNSADVRVPDWVPFLKEKREIVEYLREKEKQSHRLSWSALITGPFFDWCLLVGFFGFDLRTKTATLIDGGAPHLSATNLRQVGLALISILKNPTQTANQYLYISGFETSQREILAVLEKLTDEKWTVKNVSSEELVARGQGLVQKGDFSGFGMLVQAGIFGKMGLGDNRGMGYANEVLGLEKEDLEKTVKTVLGGKLVGQE</sequence>
<accession>A0A6A6V9L2</accession>
<dbReference type="GO" id="GO:0016491">
    <property type="term" value="F:oxidoreductase activity"/>
    <property type="evidence" value="ECO:0007669"/>
    <property type="project" value="UniProtKB-KW"/>
</dbReference>
<dbReference type="EMBL" id="MU006576">
    <property type="protein sequence ID" value="KAF2746586.1"/>
    <property type="molecule type" value="Genomic_DNA"/>
</dbReference>
<keyword evidence="3" id="KW-0472">Membrane</keyword>
<dbReference type="PANTHER" id="PTHR47706:SF9">
    <property type="entry name" value="NMRA-LIKE DOMAIN-CONTAINING PROTEIN-RELATED"/>
    <property type="match status" value="1"/>
</dbReference>
<dbReference type="InterPro" id="IPR051609">
    <property type="entry name" value="NmrA/Isoflavone_reductase-like"/>
</dbReference>
<evidence type="ECO:0000313" key="6">
    <source>
        <dbReference type="Proteomes" id="UP000799440"/>
    </source>
</evidence>
<dbReference type="SUPFAM" id="SSF51735">
    <property type="entry name" value="NAD(P)-binding Rossmann-fold domains"/>
    <property type="match status" value="1"/>
</dbReference>
<dbReference type="OrthoDB" id="9984533at2759"/>
<feature type="transmembrane region" description="Helical" evidence="3">
    <location>
        <begin position="123"/>
        <end position="145"/>
    </location>
</feature>
<dbReference type="PANTHER" id="PTHR47706">
    <property type="entry name" value="NMRA-LIKE FAMILY PROTEIN"/>
    <property type="match status" value="1"/>
</dbReference>
<evidence type="ECO:0000256" key="3">
    <source>
        <dbReference type="SAM" id="Phobius"/>
    </source>
</evidence>
<protein>
    <submittedName>
        <fullName evidence="5">NAD(P)-binding protein</fullName>
    </submittedName>
</protein>
<dbReference type="Proteomes" id="UP000799440">
    <property type="component" value="Unassembled WGS sequence"/>
</dbReference>
<name>A0A6A6V9L2_9PLEO</name>
<dbReference type="Gene3D" id="3.40.50.720">
    <property type="entry name" value="NAD(P)-binding Rossmann-like Domain"/>
    <property type="match status" value="1"/>
</dbReference>
<feature type="domain" description="NmrA-like" evidence="4">
    <location>
        <begin position="59"/>
        <end position="223"/>
    </location>
</feature>
<keyword evidence="3" id="KW-1133">Transmembrane helix</keyword>
<keyword evidence="6" id="KW-1185">Reference proteome</keyword>
<evidence type="ECO:0000256" key="2">
    <source>
        <dbReference type="ARBA" id="ARBA00023002"/>
    </source>
</evidence>
<organism evidence="5 6">
    <name type="scientific">Sporormia fimetaria CBS 119925</name>
    <dbReference type="NCBI Taxonomy" id="1340428"/>
    <lineage>
        <taxon>Eukaryota</taxon>
        <taxon>Fungi</taxon>
        <taxon>Dikarya</taxon>
        <taxon>Ascomycota</taxon>
        <taxon>Pezizomycotina</taxon>
        <taxon>Dothideomycetes</taxon>
        <taxon>Pleosporomycetidae</taxon>
        <taxon>Pleosporales</taxon>
        <taxon>Sporormiaceae</taxon>
        <taxon>Sporormia</taxon>
    </lineage>
</organism>
<dbReference type="Gene3D" id="3.90.25.10">
    <property type="entry name" value="UDP-galactose 4-epimerase, domain 1"/>
    <property type="match status" value="1"/>
</dbReference>
<dbReference type="Pfam" id="PF05368">
    <property type="entry name" value="NmrA"/>
    <property type="match status" value="1"/>
</dbReference>
<dbReference type="InterPro" id="IPR045312">
    <property type="entry name" value="PCBER-like"/>
</dbReference>
<evidence type="ECO:0000256" key="1">
    <source>
        <dbReference type="ARBA" id="ARBA00022857"/>
    </source>
</evidence>
<evidence type="ECO:0000313" key="5">
    <source>
        <dbReference type="EMBL" id="KAF2746586.1"/>
    </source>
</evidence>
<dbReference type="AlphaFoldDB" id="A0A6A6V9L2"/>
<gene>
    <name evidence="5" type="ORF">M011DRAFT_487014</name>
</gene>
<reference evidence="5" key="1">
    <citation type="journal article" date="2020" name="Stud. Mycol.">
        <title>101 Dothideomycetes genomes: a test case for predicting lifestyles and emergence of pathogens.</title>
        <authorList>
            <person name="Haridas S."/>
            <person name="Albert R."/>
            <person name="Binder M."/>
            <person name="Bloem J."/>
            <person name="Labutti K."/>
            <person name="Salamov A."/>
            <person name="Andreopoulos B."/>
            <person name="Baker S."/>
            <person name="Barry K."/>
            <person name="Bills G."/>
            <person name="Bluhm B."/>
            <person name="Cannon C."/>
            <person name="Castanera R."/>
            <person name="Culley D."/>
            <person name="Daum C."/>
            <person name="Ezra D."/>
            <person name="Gonzalez J."/>
            <person name="Henrissat B."/>
            <person name="Kuo A."/>
            <person name="Liang C."/>
            <person name="Lipzen A."/>
            <person name="Lutzoni F."/>
            <person name="Magnuson J."/>
            <person name="Mondo S."/>
            <person name="Nolan M."/>
            <person name="Ohm R."/>
            <person name="Pangilinan J."/>
            <person name="Park H.-J."/>
            <person name="Ramirez L."/>
            <person name="Alfaro M."/>
            <person name="Sun H."/>
            <person name="Tritt A."/>
            <person name="Yoshinaga Y."/>
            <person name="Zwiers L.-H."/>
            <person name="Turgeon B."/>
            <person name="Goodwin S."/>
            <person name="Spatafora J."/>
            <person name="Crous P."/>
            <person name="Grigoriev I."/>
        </authorList>
    </citation>
    <scope>NUCLEOTIDE SEQUENCE</scope>
    <source>
        <strain evidence="5">CBS 119925</strain>
    </source>
</reference>
<dbReference type="InterPro" id="IPR036291">
    <property type="entry name" value="NAD(P)-bd_dom_sf"/>
</dbReference>
<keyword evidence="3" id="KW-0812">Transmembrane</keyword>
<dbReference type="InterPro" id="IPR008030">
    <property type="entry name" value="NmrA-like"/>
</dbReference>
<keyword evidence="2" id="KW-0560">Oxidoreductase</keyword>
<evidence type="ECO:0000259" key="4">
    <source>
        <dbReference type="Pfam" id="PF05368"/>
    </source>
</evidence>
<dbReference type="CDD" id="cd05259">
    <property type="entry name" value="PCBER_SDR_a"/>
    <property type="match status" value="1"/>
</dbReference>